<proteinExistence type="predicted"/>
<dbReference type="InterPro" id="IPR036047">
    <property type="entry name" value="F-box-like_dom_sf"/>
</dbReference>
<evidence type="ECO:0000313" key="3">
    <source>
        <dbReference type="Proteomes" id="UP001465976"/>
    </source>
</evidence>
<dbReference type="SUPFAM" id="SSF81383">
    <property type="entry name" value="F-box domain"/>
    <property type="match status" value="1"/>
</dbReference>
<name>A0ABR3F969_9AGAR</name>
<dbReference type="Proteomes" id="UP001465976">
    <property type="component" value="Unassembled WGS sequence"/>
</dbReference>
<dbReference type="EMBL" id="JBAHYK010000719">
    <property type="protein sequence ID" value="KAL0571764.1"/>
    <property type="molecule type" value="Genomic_DNA"/>
</dbReference>
<accession>A0ABR3F969</accession>
<keyword evidence="3" id="KW-1185">Reference proteome</keyword>
<protein>
    <recommendedName>
        <fullName evidence="1">F-box domain-containing protein</fullName>
    </recommendedName>
</protein>
<evidence type="ECO:0000313" key="2">
    <source>
        <dbReference type="EMBL" id="KAL0571764.1"/>
    </source>
</evidence>
<feature type="domain" description="F-box" evidence="1">
    <location>
        <begin position="79"/>
        <end position="121"/>
    </location>
</feature>
<organism evidence="2 3">
    <name type="scientific">Marasmius crinis-equi</name>
    <dbReference type="NCBI Taxonomy" id="585013"/>
    <lineage>
        <taxon>Eukaryota</taxon>
        <taxon>Fungi</taxon>
        <taxon>Dikarya</taxon>
        <taxon>Basidiomycota</taxon>
        <taxon>Agaricomycotina</taxon>
        <taxon>Agaricomycetes</taxon>
        <taxon>Agaricomycetidae</taxon>
        <taxon>Agaricales</taxon>
        <taxon>Marasmiineae</taxon>
        <taxon>Marasmiaceae</taxon>
        <taxon>Marasmius</taxon>
    </lineage>
</organism>
<sequence length="246" mass="28720">METNEATFNSLSPALAEQMQRMLRDTVSARERNIVSQFLANAEKELEEKDHVDISKLEIKHSSLETKMEMFRSVLSPIHRMPPEILMRIFAFNCLKVPDIISISRVCARWRAIALSTASLWLGIEADPEAIKFREWRHILQKTFLNSLKGPPKESEMPRMDQLFTTIEAYENMDVDYLTYSKLVKIMRHIAVATDDKVPKDGEYRFRERSKKLVDRWYPIWWNAKDARTKEVERAAASESSVPFSH</sequence>
<evidence type="ECO:0000259" key="1">
    <source>
        <dbReference type="Pfam" id="PF12937"/>
    </source>
</evidence>
<dbReference type="Pfam" id="PF12937">
    <property type="entry name" value="F-box-like"/>
    <property type="match status" value="1"/>
</dbReference>
<comment type="caution">
    <text evidence="2">The sequence shown here is derived from an EMBL/GenBank/DDBJ whole genome shotgun (WGS) entry which is preliminary data.</text>
</comment>
<dbReference type="InterPro" id="IPR001810">
    <property type="entry name" value="F-box_dom"/>
</dbReference>
<reference evidence="2 3" key="1">
    <citation type="submission" date="2024-02" db="EMBL/GenBank/DDBJ databases">
        <title>A draft genome for the cacao thread blight pathogen Marasmius crinis-equi.</title>
        <authorList>
            <person name="Cohen S.P."/>
            <person name="Baruah I.K."/>
            <person name="Amoako-Attah I."/>
            <person name="Bukari Y."/>
            <person name="Meinhardt L.W."/>
            <person name="Bailey B.A."/>
        </authorList>
    </citation>
    <scope>NUCLEOTIDE SEQUENCE [LARGE SCALE GENOMIC DNA]</scope>
    <source>
        <strain evidence="2 3">GH-76</strain>
    </source>
</reference>
<dbReference type="Gene3D" id="1.20.1280.50">
    <property type="match status" value="1"/>
</dbReference>
<gene>
    <name evidence="2" type="ORF">V5O48_010193</name>
</gene>